<name>A0AAD5J563_ACENE</name>
<protein>
    <submittedName>
        <fullName evidence="2">Uncharacterized protein</fullName>
    </submittedName>
</protein>
<dbReference type="EMBL" id="JAJSOW010000100">
    <property type="protein sequence ID" value="KAI9186359.1"/>
    <property type="molecule type" value="Genomic_DNA"/>
</dbReference>
<feature type="compositionally biased region" description="Polar residues" evidence="1">
    <location>
        <begin position="82"/>
        <end position="98"/>
    </location>
</feature>
<comment type="caution">
    <text evidence="2">The sequence shown here is derived from an EMBL/GenBank/DDBJ whole genome shotgun (WGS) entry which is preliminary data.</text>
</comment>
<organism evidence="2 3">
    <name type="scientific">Acer negundo</name>
    <name type="common">Box elder</name>
    <dbReference type="NCBI Taxonomy" id="4023"/>
    <lineage>
        <taxon>Eukaryota</taxon>
        <taxon>Viridiplantae</taxon>
        <taxon>Streptophyta</taxon>
        <taxon>Embryophyta</taxon>
        <taxon>Tracheophyta</taxon>
        <taxon>Spermatophyta</taxon>
        <taxon>Magnoliopsida</taxon>
        <taxon>eudicotyledons</taxon>
        <taxon>Gunneridae</taxon>
        <taxon>Pentapetalae</taxon>
        <taxon>rosids</taxon>
        <taxon>malvids</taxon>
        <taxon>Sapindales</taxon>
        <taxon>Sapindaceae</taxon>
        <taxon>Hippocastanoideae</taxon>
        <taxon>Acereae</taxon>
        <taxon>Acer</taxon>
    </lineage>
</organism>
<sequence length="188" mass="21752">MILSSLLLIETEEQELIKQVKSSQNHHLLDPLPVCLDIKTTKTKPNLCLSSPKINHREIKPCKPRRLTRTQSPSPPNRIHSQEPTSNPRRNHQICSNQRRSKKREKEETEREAGEKNEKPIAGGQATVDHGDSVSLYVYRCRREVQGLQRAARSKPPAVTQTQRWIRFLNLKRTGFYQKHGYFRSILG</sequence>
<reference evidence="2" key="2">
    <citation type="submission" date="2023-02" db="EMBL/GenBank/DDBJ databases">
        <authorList>
            <person name="Swenson N.G."/>
            <person name="Wegrzyn J.L."/>
            <person name="Mcevoy S.L."/>
        </authorList>
    </citation>
    <scope>NUCLEOTIDE SEQUENCE</scope>
    <source>
        <strain evidence="2">91603</strain>
        <tissue evidence="2">Leaf</tissue>
    </source>
</reference>
<keyword evidence="3" id="KW-1185">Reference proteome</keyword>
<evidence type="ECO:0000313" key="3">
    <source>
        <dbReference type="Proteomes" id="UP001064489"/>
    </source>
</evidence>
<proteinExistence type="predicted"/>
<dbReference type="AlphaFoldDB" id="A0AAD5J563"/>
<evidence type="ECO:0000256" key="1">
    <source>
        <dbReference type="SAM" id="MobiDB-lite"/>
    </source>
</evidence>
<feature type="compositionally biased region" description="Basic and acidic residues" evidence="1">
    <location>
        <begin position="104"/>
        <end position="119"/>
    </location>
</feature>
<feature type="region of interest" description="Disordered" evidence="1">
    <location>
        <begin position="58"/>
        <end position="128"/>
    </location>
</feature>
<dbReference type="Proteomes" id="UP001064489">
    <property type="component" value="Chromosome 3"/>
</dbReference>
<accession>A0AAD5J563</accession>
<reference evidence="2" key="1">
    <citation type="journal article" date="2022" name="Plant J.">
        <title>Strategies of tolerance reflected in two North American maple genomes.</title>
        <authorList>
            <person name="McEvoy S.L."/>
            <person name="Sezen U.U."/>
            <person name="Trouern-Trend A."/>
            <person name="McMahon S.M."/>
            <person name="Schaberg P.G."/>
            <person name="Yang J."/>
            <person name="Wegrzyn J.L."/>
            <person name="Swenson N.G."/>
        </authorList>
    </citation>
    <scope>NUCLEOTIDE SEQUENCE</scope>
    <source>
        <strain evidence="2">91603</strain>
    </source>
</reference>
<gene>
    <name evidence="2" type="ORF">LWI28_016513</name>
</gene>
<evidence type="ECO:0000313" key="2">
    <source>
        <dbReference type="EMBL" id="KAI9186359.1"/>
    </source>
</evidence>